<gene>
    <name evidence="2" type="ORF">HS088_TW21G00766</name>
</gene>
<accession>A0A7J7C3D4</accession>
<comment type="caution">
    <text evidence="2">The sequence shown here is derived from an EMBL/GenBank/DDBJ whole genome shotgun (WGS) entry which is preliminary data.</text>
</comment>
<keyword evidence="1" id="KW-1133">Transmembrane helix</keyword>
<dbReference type="EMBL" id="JAAARO010000021">
    <property type="protein sequence ID" value="KAF5728618.1"/>
    <property type="molecule type" value="Genomic_DNA"/>
</dbReference>
<evidence type="ECO:0000313" key="3">
    <source>
        <dbReference type="Proteomes" id="UP000593562"/>
    </source>
</evidence>
<proteinExistence type="predicted"/>
<sequence length="86" mass="9791">MRRFRQQMRPSKQAVYSLAYLFVDFGKGDACFDDDDGIGPPTITAIVIPTITFIALVALTCILLIRRRRKRSQEFEILIAQESCPP</sequence>
<reference evidence="2 3" key="1">
    <citation type="journal article" date="2020" name="Nat. Commun.">
        <title>Genome of Tripterygium wilfordii and identification of cytochrome P450 involved in triptolide biosynthesis.</title>
        <authorList>
            <person name="Tu L."/>
            <person name="Su P."/>
            <person name="Zhang Z."/>
            <person name="Gao L."/>
            <person name="Wang J."/>
            <person name="Hu T."/>
            <person name="Zhou J."/>
            <person name="Zhang Y."/>
            <person name="Zhao Y."/>
            <person name="Liu Y."/>
            <person name="Song Y."/>
            <person name="Tong Y."/>
            <person name="Lu Y."/>
            <person name="Yang J."/>
            <person name="Xu C."/>
            <person name="Jia M."/>
            <person name="Peters R.J."/>
            <person name="Huang L."/>
            <person name="Gao W."/>
        </authorList>
    </citation>
    <scope>NUCLEOTIDE SEQUENCE [LARGE SCALE GENOMIC DNA]</scope>
    <source>
        <strain evidence="3">cv. XIE 37</strain>
        <tissue evidence="2">Leaf</tissue>
    </source>
</reference>
<keyword evidence="1" id="KW-0472">Membrane</keyword>
<evidence type="ECO:0000313" key="2">
    <source>
        <dbReference type="EMBL" id="KAF5728618.1"/>
    </source>
</evidence>
<name>A0A7J7C3D4_TRIWF</name>
<keyword evidence="3" id="KW-1185">Reference proteome</keyword>
<evidence type="ECO:0000256" key="1">
    <source>
        <dbReference type="SAM" id="Phobius"/>
    </source>
</evidence>
<organism evidence="2 3">
    <name type="scientific">Tripterygium wilfordii</name>
    <name type="common">Thunder God vine</name>
    <dbReference type="NCBI Taxonomy" id="458696"/>
    <lineage>
        <taxon>Eukaryota</taxon>
        <taxon>Viridiplantae</taxon>
        <taxon>Streptophyta</taxon>
        <taxon>Embryophyta</taxon>
        <taxon>Tracheophyta</taxon>
        <taxon>Spermatophyta</taxon>
        <taxon>Magnoliopsida</taxon>
        <taxon>eudicotyledons</taxon>
        <taxon>Gunneridae</taxon>
        <taxon>Pentapetalae</taxon>
        <taxon>rosids</taxon>
        <taxon>fabids</taxon>
        <taxon>Celastrales</taxon>
        <taxon>Celastraceae</taxon>
        <taxon>Tripterygium</taxon>
    </lineage>
</organism>
<dbReference type="Proteomes" id="UP000593562">
    <property type="component" value="Unassembled WGS sequence"/>
</dbReference>
<protein>
    <submittedName>
        <fullName evidence="2">Uncharacterized protein</fullName>
    </submittedName>
</protein>
<dbReference type="InParanoid" id="A0A7J7C3D4"/>
<dbReference type="AlphaFoldDB" id="A0A7J7C3D4"/>
<keyword evidence="1" id="KW-0812">Transmembrane</keyword>
<feature type="transmembrane region" description="Helical" evidence="1">
    <location>
        <begin position="44"/>
        <end position="65"/>
    </location>
</feature>